<dbReference type="Proteomes" id="UP000813463">
    <property type="component" value="Chromosome 1"/>
</dbReference>
<dbReference type="SUPFAM" id="SSF55895">
    <property type="entry name" value="Ribonuclease Rh-like"/>
    <property type="match status" value="1"/>
</dbReference>
<organism evidence="9 10">
    <name type="scientific">Spinacia oleracea</name>
    <name type="common">Spinach</name>
    <dbReference type="NCBI Taxonomy" id="3562"/>
    <lineage>
        <taxon>Eukaryota</taxon>
        <taxon>Viridiplantae</taxon>
        <taxon>Streptophyta</taxon>
        <taxon>Embryophyta</taxon>
        <taxon>Tracheophyta</taxon>
        <taxon>Spermatophyta</taxon>
        <taxon>Magnoliopsida</taxon>
        <taxon>eudicotyledons</taxon>
        <taxon>Gunneridae</taxon>
        <taxon>Pentapetalae</taxon>
        <taxon>Caryophyllales</taxon>
        <taxon>Chenopodiaceae</taxon>
        <taxon>Chenopodioideae</taxon>
        <taxon>Anserineae</taxon>
        <taxon>Spinacia</taxon>
    </lineage>
</organism>
<dbReference type="PANTHER" id="PTHR11240:SF75">
    <property type="entry name" value="RIBONUCLEASE 3"/>
    <property type="match status" value="1"/>
</dbReference>
<dbReference type="Pfam" id="PF00445">
    <property type="entry name" value="Ribonuclease_T2"/>
    <property type="match status" value="1"/>
</dbReference>
<keyword evidence="6" id="KW-0456">Lyase</keyword>
<dbReference type="AlphaFoldDB" id="A0A9R0I4Z8"/>
<dbReference type="InterPro" id="IPR033697">
    <property type="entry name" value="Ribonuclease_T2_eukaryotic"/>
</dbReference>
<evidence type="ECO:0000313" key="9">
    <source>
        <dbReference type="Proteomes" id="UP000813463"/>
    </source>
</evidence>
<dbReference type="InterPro" id="IPR001568">
    <property type="entry name" value="RNase_T2-like"/>
</dbReference>
<accession>A0A9R0I4Z8</accession>
<dbReference type="GO" id="GO:0006401">
    <property type="term" value="P:RNA catabolic process"/>
    <property type="evidence" value="ECO:0000318"/>
    <property type="project" value="GO_Central"/>
</dbReference>
<keyword evidence="8" id="KW-0732">Signal</keyword>
<evidence type="ECO:0000256" key="1">
    <source>
        <dbReference type="ARBA" id="ARBA00007469"/>
    </source>
</evidence>
<evidence type="ECO:0000256" key="8">
    <source>
        <dbReference type="SAM" id="SignalP"/>
    </source>
</evidence>
<comment type="similarity">
    <text evidence="1 7">Belongs to the RNase T2 family.</text>
</comment>
<dbReference type="InterPro" id="IPR033130">
    <property type="entry name" value="RNase_T2_His_AS_2"/>
</dbReference>
<dbReference type="PROSITE" id="PS00531">
    <property type="entry name" value="RNASE_T2_2"/>
    <property type="match status" value="1"/>
</dbReference>
<evidence type="ECO:0000256" key="6">
    <source>
        <dbReference type="ARBA" id="ARBA00023239"/>
    </source>
</evidence>
<protein>
    <submittedName>
        <fullName evidence="10">Ribonuclease 1-like</fullName>
    </submittedName>
</protein>
<evidence type="ECO:0000256" key="7">
    <source>
        <dbReference type="RuleBase" id="RU004328"/>
    </source>
</evidence>
<dbReference type="InterPro" id="IPR036430">
    <property type="entry name" value="RNase_T2-like_sf"/>
</dbReference>
<reference evidence="10" key="2">
    <citation type="submission" date="2025-08" db="UniProtKB">
        <authorList>
            <consortium name="RefSeq"/>
        </authorList>
    </citation>
    <scope>IDENTIFICATION</scope>
    <source>
        <tissue evidence="10">Leaf</tissue>
    </source>
</reference>
<dbReference type="RefSeq" id="XP_021842774.2">
    <property type="nucleotide sequence ID" value="XM_021987082.2"/>
</dbReference>
<feature type="chain" id="PRO_5046607889" evidence="8">
    <location>
        <begin position="24"/>
        <end position="233"/>
    </location>
</feature>
<sequence length="233" mass="26178">MAKWYSLVLVIKLVLNLAILTLAKSYTSNNFQAFYYIQQWLPSYCDQKGTTCCYPPTGKGEKGFTVYGLWPYQSDGSSLQSCPGASFDEGLLKPIEKLLQKEWPSYTCPQIGRKFWVHEWNKHGTCSKPVLDEMSYFQAALNLKNKVKIIQALAKAGIQPDGRFYPLESIRTAITTATGGFRPTIFCNHDAQGNTQIWQVVHCVDQKGINLINCTNAPKELANCAPSIKFPSY</sequence>
<feature type="signal peptide" evidence="8">
    <location>
        <begin position="1"/>
        <end position="23"/>
    </location>
</feature>
<keyword evidence="3" id="KW-0255">Endonuclease</keyword>
<evidence type="ECO:0000313" key="10">
    <source>
        <dbReference type="RefSeq" id="XP_021842774.2"/>
    </source>
</evidence>
<dbReference type="PANTHER" id="PTHR11240">
    <property type="entry name" value="RIBONUCLEASE T2"/>
    <property type="match status" value="1"/>
</dbReference>
<dbReference type="GeneID" id="110782833"/>
<gene>
    <name evidence="10" type="primary">LOC110782833</name>
</gene>
<name>A0A9R0I4Z8_SPIOL</name>
<dbReference type="GO" id="GO:0003723">
    <property type="term" value="F:RNA binding"/>
    <property type="evidence" value="ECO:0007669"/>
    <property type="project" value="InterPro"/>
</dbReference>
<dbReference type="Gene3D" id="3.90.730.10">
    <property type="entry name" value="Ribonuclease T2-like"/>
    <property type="match status" value="1"/>
</dbReference>
<reference evidence="9" key="1">
    <citation type="journal article" date="2021" name="Nat. Commun.">
        <title>Genomic analyses provide insights into spinach domestication and the genetic basis of agronomic traits.</title>
        <authorList>
            <person name="Cai X."/>
            <person name="Sun X."/>
            <person name="Xu C."/>
            <person name="Sun H."/>
            <person name="Wang X."/>
            <person name="Ge C."/>
            <person name="Zhang Z."/>
            <person name="Wang Q."/>
            <person name="Fei Z."/>
            <person name="Jiao C."/>
            <person name="Wang Q."/>
        </authorList>
    </citation>
    <scope>NUCLEOTIDE SEQUENCE [LARGE SCALE GENOMIC DNA]</scope>
    <source>
        <strain evidence="9">cv. Varoflay</strain>
    </source>
</reference>
<dbReference type="GO" id="GO:0033897">
    <property type="term" value="F:ribonuclease T2 activity"/>
    <property type="evidence" value="ECO:0007669"/>
    <property type="project" value="InterPro"/>
</dbReference>
<evidence type="ECO:0000256" key="3">
    <source>
        <dbReference type="ARBA" id="ARBA00022759"/>
    </source>
</evidence>
<dbReference type="GO" id="GO:0005576">
    <property type="term" value="C:extracellular region"/>
    <property type="evidence" value="ECO:0000318"/>
    <property type="project" value="GO_Central"/>
</dbReference>
<dbReference type="GO" id="GO:0004521">
    <property type="term" value="F:RNA endonuclease activity"/>
    <property type="evidence" value="ECO:0000318"/>
    <property type="project" value="GO_Central"/>
</dbReference>
<keyword evidence="2" id="KW-0540">Nuclease</keyword>
<dbReference type="KEGG" id="soe:110782833"/>
<evidence type="ECO:0000256" key="4">
    <source>
        <dbReference type="ARBA" id="ARBA00022801"/>
    </source>
</evidence>
<evidence type="ECO:0000256" key="2">
    <source>
        <dbReference type="ARBA" id="ARBA00022722"/>
    </source>
</evidence>
<dbReference type="GO" id="GO:0016787">
    <property type="term" value="F:hydrolase activity"/>
    <property type="evidence" value="ECO:0007669"/>
    <property type="project" value="UniProtKB-KW"/>
</dbReference>
<proteinExistence type="inferred from homology"/>
<evidence type="ECO:0000256" key="5">
    <source>
        <dbReference type="ARBA" id="ARBA00023157"/>
    </source>
</evidence>
<dbReference type="CDD" id="cd01061">
    <property type="entry name" value="RNase_T2_euk"/>
    <property type="match status" value="1"/>
</dbReference>
<keyword evidence="5" id="KW-1015">Disulfide bond</keyword>
<keyword evidence="4" id="KW-0378">Hydrolase</keyword>
<keyword evidence="9" id="KW-1185">Reference proteome</keyword>